<reference evidence="2" key="1">
    <citation type="submission" date="2020-07" db="EMBL/GenBank/DDBJ databases">
        <title>Genome sequence and genetic diversity analysis of an under-domesticated orphan crop, white fonio (Digitaria exilis).</title>
        <authorList>
            <person name="Bennetzen J.L."/>
            <person name="Chen S."/>
            <person name="Ma X."/>
            <person name="Wang X."/>
            <person name="Yssel A.E.J."/>
            <person name="Chaluvadi S.R."/>
            <person name="Johnson M."/>
            <person name="Gangashetty P."/>
            <person name="Hamidou F."/>
            <person name="Sanogo M.D."/>
            <person name="Zwaenepoel A."/>
            <person name="Wallace J."/>
            <person name="Van De Peer Y."/>
            <person name="Van Deynze A."/>
        </authorList>
    </citation>
    <scope>NUCLEOTIDE SEQUENCE</scope>
    <source>
        <tissue evidence="2">Leaves</tissue>
    </source>
</reference>
<evidence type="ECO:0000313" key="2">
    <source>
        <dbReference type="EMBL" id="KAF8731729.1"/>
    </source>
</evidence>
<feature type="region of interest" description="Disordered" evidence="1">
    <location>
        <begin position="196"/>
        <end position="221"/>
    </location>
</feature>
<gene>
    <name evidence="2" type="ORF">HU200_015660</name>
</gene>
<organism evidence="2 3">
    <name type="scientific">Digitaria exilis</name>
    <dbReference type="NCBI Taxonomy" id="1010633"/>
    <lineage>
        <taxon>Eukaryota</taxon>
        <taxon>Viridiplantae</taxon>
        <taxon>Streptophyta</taxon>
        <taxon>Embryophyta</taxon>
        <taxon>Tracheophyta</taxon>
        <taxon>Spermatophyta</taxon>
        <taxon>Magnoliopsida</taxon>
        <taxon>Liliopsida</taxon>
        <taxon>Poales</taxon>
        <taxon>Poaceae</taxon>
        <taxon>PACMAD clade</taxon>
        <taxon>Panicoideae</taxon>
        <taxon>Panicodae</taxon>
        <taxon>Paniceae</taxon>
        <taxon>Anthephorinae</taxon>
        <taxon>Digitaria</taxon>
    </lineage>
</organism>
<sequence length="288" mass="31159">MAMENTPPCADFQMLMADLESENPIANIAAMNHAFVLIAGGKLPEPLLLPRIIAGLASNMAKPHHKSSIKRGFCSILKAIWTAIISNKMNMDSSASAPRKHGEAVGGPTPIDYGENHVYLLPQLTGNPPSPSGELLGVDHHHSSRGGVHPWREPMNKHLVRRSELSDGHLARQMAGRLDKALRRCLPEAERWISASPSTTTNNFPSPKPRLISRRAHAPDGGGERAIALRARLPWRERALRVPPGLTYRGREGGLRHSAWRRAGACAARGPTRTVADIPGGLRPGPGA</sequence>
<dbReference type="AlphaFoldDB" id="A0A835KL57"/>
<proteinExistence type="predicted"/>
<evidence type="ECO:0000313" key="3">
    <source>
        <dbReference type="Proteomes" id="UP000636709"/>
    </source>
</evidence>
<dbReference type="Proteomes" id="UP000636709">
    <property type="component" value="Unassembled WGS sequence"/>
</dbReference>
<accession>A0A835KL57</accession>
<comment type="caution">
    <text evidence="2">The sequence shown here is derived from an EMBL/GenBank/DDBJ whole genome shotgun (WGS) entry which is preliminary data.</text>
</comment>
<dbReference type="EMBL" id="JACEFO010001605">
    <property type="protein sequence ID" value="KAF8731729.1"/>
    <property type="molecule type" value="Genomic_DNA"/>
</dbReference>
<name>A0A835KL57_9POAL</name>
<feature type="compositionally biased region" description="Polar residues" evidence="1">
    <location>
        <begin position="196"/>
        <end position="205"/>
    </location>
</feature>
<evidence type="ECO:0000256" key="1">
    <source>
        <dbReference type="SAM" id="MobiDB-lite"/>
    </source>
</evidence>
<keyword evidence="3" id="KW-1185">Reference proteome</keyword>
<protein>
    <submittedName>
        <fullName evidence="2">Uncharacterized protein</fullName>
    </submittedName>
</protein>